<keyword evidence="3 8" id="KW-0690">Ribosome biogenesis</keyword>
<evidence type="ECO:0000256" key="3">
    <source>
        <dbReference type="ARBA" id="ARBA00022517"/>
    </source>
</evidence>
<dbReference type="Pfam" id="PF14714">
    <property type="entry name" value="KH_dom-like"/>
    <property type="match status" value="1"/>
</dbReference>
<protein>
    <recommendedName>
        <fullName evidence="2 8">GTPase Der</fullName>
    </recommendedName>
    <alternativeName>
        <fullName evidence="7 8">GTP-binding protein EngA</fullName>
    </alternativeName>
</protein>
<dbReference type="GO" id="GO:0042254">
    <property type="term" value="P:ribosome biogenesis"/>
    <property type="evidence" value="ECO:0007669"/>
    <property type="project" value="UniProtKB-KW"/>
</dbReference>
<organism evidence="12 13">
    <name type="scientific">Eiseniibacteriota bacterium</name>
    <dbReference type="NCBI Taxonomy" id="2212470"/>
    <lineage>
        <taxon>Bacteria</taxon>
        <taxon>Candidatus Eiseniibacteriota</taxon>
    </lineage>
</organism>
<accession>A0A538SZB5</accession>
<dbReference type="InterPro" id="IPR015946">
    <property type="entry name" value="KH_dom-like_a/b"/>
</dbReference>
<dbReference type="PANTHER" id="PTHR43834:SF6">
    <property type="entry name" value="GTPASE DER"/>
    <property type="match status" value="1"/>
</dbReference>
<dbReference type="EMBL" id="VBOS01000153">
    <property type="protein sequence ID" value="TMQ56702.1"/>
    <property type="molecule type" value="Genomic_DNA"/>
</dbReference>
<dbReference type="InterPro" id="IPR016484">
    <property type="entry name" value="GTPase_Der"/>
</dbReference>
<evidence type="ECO:0000256" key="9">
    <source>
        <dbReference type="PROSITE-ProRule" id="PRU01049"/>
    </source>
</evidence>
<feature type="binding site" evidence="8">
    <location>
        <begin position="57"/>
        <end position="61"/>
    </location>
    <ligand>
        <name>GTP</name>
        <dbReference type="ChEBI" id="CHEBI:37565"/>
        <label>1</label>
    </ligand>
</feature>
<sequence length="442" mass="48606">MSAPVVAIIGRPNVGKSTFFNRVLGERRAVVHDRPGITRDRNAARAEWAGRAFLLVDTGGFLPAARPGDADGSKRDAMVRRQAEIAIDHAALVLFMVDAKTGVTDLDQTIANGLRRRAARCLLVVNKQDKPGDAAVHEFHALGLGEPFGISSENGTNIGDLLDRVLALLPPERLAQGKPAPSIAIVGRPNVGKSSLVNALLGEDRMIVEPKPGTTMDAVDSPWRTAAGEFTLVDTAGIRREAHFDDDPEFYATMRALNALERAEVAGLVVDASQGFHQQEARLAHEALEAGCSLMLLYNKWDLVTEREVAWKRLSGERSRRYPTLADLPAAPVSALTRTHLHRLPGLFAARVAEHMRKLSTSEINAWLEEVRRRRAVPSTKLGRTAKIYYATQTGQGPPEITLFVNEPSRISANYRRFVWSAFTDHFGFRGVPVRLRVRKSQ</sequence>
<evidence type="ECO:0000313" key="13">
    <source>
        <dbReference type="Proteomes" id="UP000317716"/>
    </source>
</evidence>
<dbReference type="PANTHER" id="PTHR43834">
    <property type="entry name" value="GTPASE DER"/>
    <property type="match status" value="1"/>
</dbReference>
<dbReference type="Gene3D" id="3.30.300.20">
    <property type="match status" value="1"/>
</dbReference>
<feature type="domain" description="EngA-type G" evidence="11">
    <location>
        <begin position="4"/>
        <end position="173"/>
    </location>
</feature>
<evidence type="ECO:0000256" key="4">
    <source>
        <dbReference type="ARBA" id="ARBA00022737"/>
    </source>
</evidence>
<comment type="subunit">
    <text evidence="8">Associates with the 50S ribosomal subunit.</text>
</comment>
<dbReference type="InterPro" id="IPR005225">
    <property type="entry name" value="Small_GTP-bd"/>
</dbReference>
<dbReference type="SUPFAM" id="SSF52540">
    <property type="entry name" value="P-loop containing nucleoside triphosphate hydrolases"/>
    <property type="match status" value="2"/>
</dbReference>
<feature type="binding site" evidence="8">
    <location>
        <begin position="187"/>
        <end position="194"/>
    </location>
    <ligand>
        <name>GTP</name>
        <dbReference type="ChEBI" id="CHEBI:37565"/>
        <label>2</label>
    </ligand>
</feature>
<evidence type="ECO:0000256" key="2">
    <source>
        <dbReference type="ARBA" id="ARBA00020953"/>
    </source>
</evidence>
<keyword evidence="4 10" id="KW-0677">Repeat</keyword>
<dbReference type="HAMAP" id="MF_00195">
    <property type="entry name" value="GTPase_Der"/>
    <property type="match status" value="1"/>
</dbReference>
<evidence type="ECO:0000256" key="7">
    <source>
        <dbReference type="ARBA" id="ARBA00032345"/>
    </source>
</evidence>
<reference evidence="12 13" key="1">
    <citation type="journal article" date="2019" name="Nat. Microbiol.">
        <title>Mediterranean grassland soil C-N compound turnover is dependent on rainfall and depth, and is mediated by genomically divergent microorganisms.</title>
        <authorList>
            <person name="Diamond S."/>
            <person name="Andeer P.F."/>
            <person name="Li Z."/>
            <person name="Crits-Christoph A."/>
            <person name="Burstein D."/>
            <person name="Anantharaman K."/>
            <person name="Lane K.R."/>
            <person name="Thomas B.C."/>
            <person name="Pan C."/>
            <person name="Northen T.R."/>
            <person name="Banfield J.F."/>
        </authorList>
    </citation>
    <scope>NUCLEOTIDE SEQUENCE [LARGE SCALE GENOMIC DNA]</scope>
    <source>
        <strain evidence="12">WS_2</strain>
    </source>
</reference>
<feature type="binding site" evidence="8">
    <location>
        <begin position="126"/>
        <end position="129"/>
    </location>
    <ligand>
        <name>GTP</name>
        <dbReference type="ChEBI" id="CHEBI:37565"/>
        <label>1</label>
    </ligand>
</feature>
<evidence type="ECO:0000256" key="10">
    <source>
        <dbReference type="RuleBase" id="RU004481"/>
    </source>
</evidence>
<name>A0A538SZB5_UNCEI</name>
<dbReference type="CDD" id="cd01895">
    <property type="entry name" value="EngA2"/>
    <property type="match status" value="1"/>
</dbReference>
<evidence type="ECO:0000256" key="8">
    <source>
        <dbReference type="HAMAP-Rule" id="MF_00195"/>
    </source>
</evidence>
<comment type="caution">
    <text evidence="12">The sequence shown here is derived from an EMBL/GenBank/DDBJ whole genome shotgun (WGS) entry which is preliminary data.</text>
</comment>
<dbReference type="NCBIfam" id="TIGR00231">
    <property type="entry name" value="small_GTP"/>
    <property type="match status" value="2"/>
</dbReference>
<keyword evidence="6 8" id="KW-0342">GTP-binding</keyword>
<dbReference type="NCBIfam" id="TIGR03594">
    <property type="entry name" value="GTPase_EngA"/>
    <property type="match status" value="1"/>
</dbReference>
<evidence type="ECO:0000256" key="1">
    <source>
        <dbReference type="ARBA" id="ARBA00008279"/>
    </source>
</evidence>
<evidence type="ECO:0000259" key="11">
    <source>
        <dbReference type="PROSITE" id="PS51712"/>
    </source>
</evidence>
<dbReference type="PIRSF" id="PIRSF006485">
    <property type="entry name" value="GTP-binding_EngA"/>
    <property type="match status" value="1"/>
</dbReference>
<comment type="function">
    <text evidence="8 10">GTPase that plays an essential role in the late steps of ribosome biogenesis.</text>
</comment>
<feature type="binding site" evidence="8">
    <location>
        <begin position="10"/>
        <end position="17"/>
    </location>
    <ligand>
        <name>GTP</name>
        <dbReference type="ChEBI" id="CHEBI:37565"/>
        <label>1</label>
    </ligand>
</feature>
<dbReference type="Pfam" id="PF01926">
    <property type="entry name" value="MMR_HSR1"/>
    <property type="match status" value="2"/>
</dbReference>
<dbReference type="InterPro" id="IPR006073">
    <property type="entry name" value="GTP-bd"/>
</dbReference>
<dbReference type="PROSITE" id="PS51712">
    <property type="entry name" value="G_ENGA"/>
    <property type="match status" value="1"/>
</dbReference>
<dbReference type="Proteomes" id="UP000317716">
    <property type="component" value="Unassembled WGS sequence"/>
</dbReference>
<dbReference type="InterPro" id="IPR031166">
    <property type="entry name" value="G_ENGA"/>
</dbReference>
<dbReference type="AlphaFoldDB" id="A0A538SZB5"/>
<feature type="binding site" evidence="8">
    <location>
        <begin position="234"/>
        <end position="238"/>
    </location>
    <ligand>
        <name>GTP</name>
        <dbReference type="ChEBI" id="CHEBI:37565"/>
        <label>2</label>
    </ligand>
</feature>
<dbReference type="Gene3D" id="3.40.50.300">
    <property type="entry name" value="P-loop containing nucleotide triphosphate hydrolases"/>
    <property type="match status" value="2"/>
</dbReference>
<evidence type="ECO:0000256" key="6">
    <source>
        <dbReference type="ARBA" id="ARBA00023134"/>
    </source>
</evidence>
<comment type="similarity">
    <text evidence="1 8 9 10">Belongs to the TRAFAC class TrmE-Era-EngA-EngB-Septin-like GTPase superfamily. EngA (Der) GTPase family.</text>
</comment>
<evidence type="ECO:0000313" key="12">
    <source>
        <dbReference type="EMBL" id="TMQ56702.1"/>
    </source>
</evidence>
<dbReference type="PRINTS" id="PR00326">
    <property type="entry name" value="GTP1OBG"/>
</dbReference>
<gene>
    <name evidence="8 12" type="primary">der</name>
    <name evidence="12" type="ORF">E6K72_04595</name>
</gene>
<keyword evidence="5 8" id="KW-0547">Nucleotide-binding</keyword>
<dbReference type="InterPro" id="IPR027417">
    <property type="entry name" value="P-loop_NTPase"/>
</dbReference>
<proteinExistence type="inferred from homology"/>
<feature type="binding site" evidence="8">
    <location>
        <begin position="299"/>
        <end position="302"/>
    </location>
    <ligand>
        <name>GTP</name>
        <dbReference type="ChEBI" id="CHEBI:37565"/>
        <label>2</label>
    </ligand>
</feature>
<dbReference type="GO" id="GO:0043022">
    <property type="term" value="F:ribosome binding"/>
    <property type="evidence" value="ECO:0007669"/>
    <property type="project" value="TreeGrafter"/>
</dbReference>
<dbReference type="InterPro" id="IPR032859">
    <property type="entry name" value="KH_dom-like"/>
</dbReference>
<dbReference type="CDD" id="cd01894">
    <property type="entry name" value="EngA1"/>
    <property type="match status" value="1"/>
</dbReference>
<dbReference type="GO" id="GO:0005525">
    <property type="term" value="F:GTP binding"/>
    <property type="evidence" value="ECO:0007669"/>
    <property type="project" value="UniProtKB-UniRule"/>
</dbReference>
<evidence type="ECO:0000256" key="5">
    <source>
        <dbReference type="ARBA" id="ARBA00022741"/>
    </source>
</evidence>